<dbReference type="InterPro" id="IPR036465">
    <property type="entry name" value="vWFA_dom_sf"/>
</dbReference>
<organism evidence="2 3">
    <name type="scientific">Plesiocystis pacifica SIR-1</name>
    <dbReference type="NCBI Taxonomy" id="391625"/>
    <lineage>
        <taxon>Bacteria</taxon>
        <taxon>Pseudomonadati</taxon>
        <taxon>Myxococcota</taxon>
        <taxon>Polyangia</taxon>
        <taxon>Nannocystales</taxon>
        <taxon>Nannocystaceae</taxon>
        <taxon>Plesiocystis</taxon>
    </lineage>
</organism>
<dbReference type="InterPro" id="IPR002035">
    <property type="entry name" value="VWF_A"/>
</dbReference>
<name>A6GKM5_9BACT</name>
<proteinExistence type="predicted"/>
<sequence length="353" mass="36696">MAHDLLCKSTVPVRPHKLAVLPVLCTLSVALIGASGCNNHPIKSVYYESEQVCTEAVDVPIVRPEVVLVVDRSGSMSDNPLGDETRWEALHGVISEVVSGQEASLQLGLTMFPAADAGTTWEQGACLAPTQLDVAVGADTGAAILGALPGPNAITQGGTPAAAAVQLAADHLRARDTQDPKLLVLVTDGAANCAADSADWQASLVYDEALQDAVANASMDGITTHVVGIQIDTELDAQAGVVPAEQLHEVAQLGGAGLDGEYAFYQVEDQAMLSAALSSITADISCTLEFGETVDTGREALVVVGDEPVEQATDCATEDGWVYTADDTGIQLCGAACERFQAQGEIVFEYLCE</sequence>
<evidence type="ECO:0000259" key="1">
    <source>
        <dbReference type="PROSITE" id="PS50234"/>
    </source>
</evidence>
<dbReference type="EMBL" id="ABCS01000208">
    <property type="protein sequence ID" value="EDM73579.1"/>
    <property type="molecule type" value="Genomic_DNA"/>
</dbReference>
<gene>
    <name evidence="2" type="ORF">PPSIR1_06648</name>
</gene>
<protein>
    <recommendedName>
        <fullName evidence="1">VWFA domain-containing protein</fullName>
    </recommendedName>
</protein>
<evidence type="ECO:0000313" key="2">
    <source>
        <dbReference type="EMBL" id="EDM73579.1"/>
    </source>
</evidence>
<dbReference type="STRING" id="391625.PPSIR1_06648"/>
<dbReference type="Pfam" id="PF00092">
    <property type="entry name" value="VWA"/>
    <property type="match status" value="1"/>
</dbReference>
<accession>A6GKM5</accession>
<reference evidence="2 3" key="1">
    <citation type="submission" date="2007-06" db="EMBL/GenBank/DDBJ databases">
        <authorList>
            <person name="Shimkets L."/>
            <person name="Ferriera S."/>
            <person name="Johnson J."/>
            <person name="Kravitz S."/>
            <person name="Beeson K."/>
            <person name="Sutton G."/>
            <person name="Rogers Y.-H."/>
            <person name="Friedman R."/>
            <person name="Frazier M."/>
            <person name="Venter J.C."/>
        </authorList>
    </citation>
    <scope>NUCLEOTIDE SEQUENCE [LARGE SCALE GENOMIC DNA]</scope>
    <source>
        <strain evidence="2 3">SIR-1</strain>
    </source>
</reference>
<comment type="caution">
    <text evidence="2">The sequence shown here is derived from an EMBL/GenBank/DDBJ whole genome shotgun (WGS) entry which is preliminary data.</text>
</comment>
<feature type="domain" description="VWFA" evidence="1">
    <location>
        <begin position="65"/>
        <end position="280"/>
    </location>
</feature>
<dbReference type="AlphaFoldDB" id="A6GKM5"/>
<dbReference type="Proteomes" id="UP000005801">
    <property type="component" value="Unassembled WGS sequence"/>
</dbReference>
<keyword evidence="3" id="KW-1185">Reference proteome</keyword>
<dbReference type="SUPFAM" id="SSF53300">
    <property type="entry name" value="vWA-like"/>
    <property type="match status" value="1"/>
</dbReference>
<dbReference type="PROSITE" id="PS50234">
    <property type="entry name" value="VWFA"/>
    <property type="match status" value="1"/>
</dbReference>
<dbReference type="Gene3D" id="3.40.50.410">
    <property type="entry name" value="von Willebrand factor, type A domain"/>
    <property type="match status" value="1"/>
</dbReference>
<evidence type="ECO:0000313" key="3">
    <source>
        <dbReference type="Proteomes" id="UP000005801"/>
    </source>
</evidence>
<dbReference type="eggNOG" id="COG2304">
    <property type="taxonomic scope" value="Bacteria"/>
</dbReference>